<sequence>MASPVAPTVSSGSTLRLKSKKEKEAKSSAKKSEGRRLTKKNILCSPYHLAWPKVEASTEEKIMDCLLRAQLAIGHREASKCLERDQLALLLVWKDAEPSIITKCLIPLAATRLCPALCLQSLGPKLSQATGLTSAVAVGFKKIQAGLNDFKDFVTLAASLAPQLTVPWMKADEKGDNQELETDITEDTRTAKERNSSTEKTVMEGERNPVESAGATSKQNDLFPCYVNGDDWPMVEEDVEEKVVGKLIWNHLLTDASAIRDAAKNGKLCLLLVQKEQIIHPSVAAATMYATRSCCPVLVIRRLRQQLSPVIRNPLLPMLAFKSAHFVRSSAPFPSKKDASKEEAPSSTSAPDLQRQTPKKRPAPVYNVSHLYVYKNDSSKPPENVGGTAASVSPTNTKVTQDGERTIKEKVEDFISLSSEPIVQVLGQHPTGENISPDIFLDKKKVALKKPDSTVKAQHHENVATESFSGILGLDAADLATLPTPPVHCPRQAKTKATLKRKLKNMEEEEEYLSFSFYPTNIRTSISNPNKNKKKKK</sequence>
<feature type="region of interest" description="Disordered" evidence="1">
    <location>
        <begin position="332"/>
        <end position="361"/>
    </location>
</feature>
<feature type="compositionally biased region" description="Basic and acidic residues" evidence="1">
    <location>
        <begin position="21"/>
        <end position="34"/>
    </location>
</feature>
<dbReference type="InterPro" id="IPR029064">
    <property type="entry name" value="Ribosomal_eL30-like_sf"/>
</dbReference>
<evidence type="ECO:0000256" key="1">
    <source>
        <dbReference type="SAM" id="MobiDB-lite"/>
    </source>
</evidence>
<feature type="region of interest" description="Disordered" evidence="1">
    <location>
        <begin position="175"/>
        <end position="215"/>
    </location>
</feature>
<reference evidence="2 3" key="1">
    <citation type="submission" date="2018-04" db="EMBL/GenBank/DDBJ databases">
        <title>The genome of golden apple snail Pomacea canaliculata provides insight into stress tolerance and invasive adaptation.</title>
        <authorList>
            <person name="Liu C."/>
            <person name="Liu B."/>
            <person name="Ren Y."/>
            <person name="Zhang Y."/>
            <person name="Wang H."/>
            <person name="Li S."/>
            <person name="Jiang F."/>
            <person name="Yin L."/>
            <person name="Zhang G."/>
            <person name="Qian W."/>
            <person name="Fan W."/>
        </authorList>
    </citation>
    <scope>NUCLEOTIDE SEQUENCE [LARGE SCALE GENOMIC DNA]</scope>
    <source>
        <strain evidence="2">SZHN2017</strain>
        <tissue evidence="2">Muscle</tissue>
    </source>
</reference>
<evidence type="ECO:0000313" key="3">
    <source>
        <dbReference type="Proteomes" id="UP000245119"/>
    </source>
</evidence>
<keyword evidence="3" id="KW-1185">Reference proteome</keyword>
<dbReference type="STRING" id="400727.A0A2T7NCN6"/>
<dbReference type="InterPro" id="IPR042848">
    <property type="entry name" value="Rpp38"/>
</dbReference>
<dbReference type="GO" id="GO:0004526">
    <property type="term" value="F:ribonuclease P activity"/>
    <property type="evidence" value="ECO:0007669"/>
    <property type="project" value="TreeGrafter"/>
</dbReference>
<dbReference type="GO" id="GO:0000172">
    <property type="term" value="C:ribonuclease MRP complex"/>
    <property type="evidence" value="ECO:0007669"/>
    <property type="project" value="InterPro"/>
</dbReference>
<dbReference type="EMBL" id="PZQS01000014">
    <property type="protein sequence ID" value="PVD18931.1"/>
    <property type="molecule type" value="Genomic_DNA"/>
</dbReference>
<proteinExistence type="predicted"/>
<accession>A0A2T7NCN6</accession>
<comment type="caution">
    <text evidence="2">The sequence shown here is derived from an EMBL/GenBank/DDBJ whole genome shotgun (WGS) entry which is preliminary data.</text>
</comment>
<feature type="region of interest" description="Disordered" evidence="1">
    <location>
        <begin position="376"/>
        <end position="402"/>
    </location>
</feature>
<dbReference type="PANTHER" id="PTHR46948:SF1">
    <property type="entry name" value="RIBONUCLEASE P PROTEIN SUBUNIT P38"/>
    <property type="match status" value="1"/>
</dbReference>
<dbReference type="AlphaFoldDB" id="A0A2T7NCN6"/>
<evidence type="ECO:0000313" key="2">
    <source>
        <dbReference type="EMBL" id="PVD18931.1"/>
    </source>
</evidence>
<dbReference type="GO" id="GO:0033204">
    <property type="term" value="F:ribonuclease P RNA binding"/>
    <property type="evidence" value="ECO:0007669"/>
    <property type="project" value="TreeGrafter"/>
</dbReference>
<dbReference type="SUPFAM" id="SSF55315">
    <property type="entry name" value="L30e-like"/>
    <property type="match status" value="1"/>
</dbReference>
<feature type="compositionally biased region" description="Polar residues" evidence="1">
    <location>
        <begin position="345"/>
        <end position="356"/>
    </location>
</feature>
<dbReference type="GO" id="GO:0001650">
    <property type="term" value="C:fibrillar center"/>
    <property type="evidence" value="ECO:0007669"/>
    <property type="project" value="TreeGrafter"/>
</dbReference>
<dbReference type="PANTHER" id="PTHR46948">
    <property type="entry name" value="RIBONUCLEASE P PROTEIN SUBUNIT P38"/>
    <property type="match status" value="1"/>
</dbReference>
<organism evidence="2 3">
    <name type="scientific">Pomacea canaliculata</name>
    <name type="common">Golden apple snail</name>
    <dbReference type="NCBI Taxonomy" id="400727"/>
    <lineage>
        <taxon>Eukaryota</taxon>
        <taxon>Metazoa</taxon>
        <taxon>Spiralia</taxon>
        <taxon>Lophotrochozoa</taxon>
        <taxon>Mollusca</taxon>
        <taxon>Gastropoda</taxon>
        <taxon>Caenogastropoda</taxon>
        <taxon>Architaenioglossa</taxon>
        <taxon>Ampullarioidea</taxon>
        <taxon>Ampullariidae</taxon>
        <taxon>Pomacea</taxon>
    </lineage>
</organism>
<dbReference type="GO" id="GO:0005655">
    <property type="term" value="C:nucleolar ribonuclease P complex"/>
    <property type="evidence" value="ECO:0007669"/>
    <property type="project" value="InterPro"/>
</dbReference>
<feature type="compositionally biased region" description="Basic and acidic residues" evidence="1">
    <location>
        <begin position="335"/>
        <end position="344"/>
    </location>
</feature>
<name>A0A2T7NCN6_POMCA</name>
<feature type="compositionally biased region" description="Basic and acidic residues" evidence="1">
    <location>
        <begin position="186"/>
        <end position="209"/>
    </location>
</feature>
<feature type="region of interest" description="Disordered" evidence="1">
    <location>
        <begin position="1"/>
        <end position="34"/>
    </location>
</feature>
<gene>
    <name evidence="2" type="ORF">C0Q70_21490</name>
</gene>
<evidence type="ECO:0008006" key="4">
    <source>
        <dbReference type="Google" id="ProtNLM"/>
    </source>
</evidence>
<dbReference type="OrthoDB" id="20109at2759"/>
<dbReference type="Proteomes" id="UP000245119">
    <property type="component" value="Linkage Group LG14"/>
</dbReference>
<dbReference type="Gene3D" id="3.30.1330.30">
    <property type="match status" value="1"/>
</dbReference>
<protein>
    <recommendedName>
        <fullName evidence="4">Ribosomal protein L7Ae/L30e/S12e/Gadd45 domain-containing protein</fullName>
    </recommendedName>
</protein>
<feature type="compositionally biased region" description="Polar residues" evidence="1">
    <location>
        <begin position="390"/>
        <end position="400"/>
    </location>
</feature>
<dbReference type="GO" id="GO:0001682">
    <property type="term" value="P:tRNA 5'-leader removal"/>
    <property type="evidence" value="ECO:0007669"/>
    <property type="project" value="InterPro"/>
</dbReference>